<comment type="caution">
    <text evidence="6">The sequence shown here is derived from an EMBL/GenBank/DDBJ whole genome shotgun (WGS) entry which is preliminary data.</text>
</comment>
<protein>
    <recommendedName>
        <fullName evidence="8">Prefoldin subunit 3</fullName>
    </recommendedName>
</protein>
<gene>
    <name evidence="6" type="ORF">FIESC28_03036</name>
</gene>
<feature type="region of interest" description="Disordered" evidence="5">
    <location>
        <begin position="195"/>
        <end position="214"/>
    </location>
</feature>
<keyword evidence="7" id="KW-1185">Reference proteome</keyword>
<dbReference type="GO" id="GO:0005737">
    <property type="term" value="C:cytoplasm"/>
    <property type="evidence" value="ECO:0007669"/>
    <property type="project" value="UniProtKB-ARBA"/>
</dbReference>
<dbReference type="Pfam" id="PF02996">
    <property type="entry name" value="Prefoldin"/>
    <property type="match status" value="1"/>
</dbReference>
<organism evidence="6 7">
    <name type="scientific">Fusarium coffeatum</name>
    <dbReference type="NCBI Taxonomy" id="231269"/>
    <lineage>
        <taxon>Eukaryota</taxon>
        <taxon>Fungi</taxon>
        <taxon>Dikarya</taxon>
        <taxon>Ascomycota</taxon>
        <taxon>Pezizomycotina</taxon>
        <taxon>Sordariomycetes</taxon>
        <taxon>Hypocreomycetidae</taxon>
        <taxon>Hypocreales</taxon>
        <taxon>Nectriaceae</taxon>
        <taxon>Fusarium</taxon>
        <taxon>Fusarium incarnatum-equiseti species complex</taxon>
    </lineage>
</organism>
<evidence type="ECO:0000313" key="7">
    <source>
        <dbReference type="Proteomes" id="UP000253153"/>
    </source>
</evidence>
<keyword evidence="3" id="KW-0143">Chaperone</keyword>
<evidence type="ECO:0000256" key="5">
    <source>
        <dbReference type="SAM" id="MobiDB-lite"/>
    </source>
</evidence>
<dbReference type="EMBL" id="QKXC01000062">
    <property type="protein sequence ID" value="RBR24136.1"/>
    <property type="molecule type" value="Genomic_DNA"/>
</dbReference>
<dbReference type="OrthoDB" id="410701at2759"/>
<dbReference type="InterPro" id="IPR004127">
    <property type="entry name" value="Prefoldin_subunit_alpha"/>
</dbReference>
<evidence type="ECO:0000256" key="3">
    <source>
        <dbReference type="ARBA" id="ARBA00023186"/>
    </source>
</evidence>
<evidence type="ECO:0000256" key="2">
    <source>
        <dbReference type="ARBA" id="ARBA00011695"/>
    </source>
</evidence>
<reference evidence="6 7" key="1">
    <citation type="submission" date="2018-06" db="EMBL/GenBank/DDBJ databases">
        <title>Fusarium incarnatum-equiseti species complex species 28.</title>
        <authorList>
            <person name="Gardiner D.M."/>
        </authorList>
    </citation>
    <scope>NUCLEOTIDE SEQUENCE [LARGE SCALE GENOMIC DNA]</scope>
    <source>
        <strain evidence="6 7">FIESC_28</strain>
    </source>
</reference>
<feature type="compositionally biased region" description="Basic and acidic residues" evidence="5">
    <location>
        <begin position="195"/>
        <end position="205"/>
    </location>
</feature>
<comment type="similarity">
    <text evidence="1">Belongs to the prefoldin subunit alpha family.</text>
</comment>
<proteinExistence type="inferred from homology"/>
<dbReference type="GO" id="GO:0007021">
    <property type="term" value="P:tubulin complex assembly"/>
    <property type="evidence" value="ECO:0007669"/>
    <property type="project" value="TreeGrafter"/>
</dbReference>
<dbReference type="GeneID" id="41992481"/>
<dbReference type="Gene3D" id="1.10.287.370">
    <property type="match status" value="1"/>
</dbReference>
<name>A0A366S625_9HYPO</name>
<dbReference type="InterPro" id="IPR009053">
    <property type="entry name" value="Prefoldin"/>
</dbReference>
<evidence type="ECO:0000256" key="4">
    <source>
        <dbReference type="SAM" id="Coils"/>
    </source>
</evidence>
<dbReference type="AlphaFoldDB" id="A0A366S625"/>
<evidence type="ECO:0008006" key="8">
    <source>
        <dbReference type="Google" id="ProtNLM"/>
    </source>
</evidence>
<dbReference type="PANTHER" id="PTHR12409:SF0">
    <property type="entry name" value="PREFOLDIN SUBUNIT 3"/>
    <property type="match status" value="1"/>
</dbReference>
<sequence>MASKGKEAAASKDATPTNPRGIPYAPFVDKVEDYVTTRDDVEPTLRSFQEMISTGADRAWRGRKYQFMEMNLQKRMGGLKDKIPDIQKTLDSVKFLKLRKDDDEAIETTFELNDTLYSKAKIPATEEVYIWLGANVMLSYPIDEAETLLSSKLSTAKTSLSNCEEDLDFLREQITTMEVAVARVYNWEVVQKRKDKAEEDEEKKKGNSIQSRRSSSILDSIEAVISERRRSHDRLPSKAELKIQLKRDRDREDVTSPEAQKVEDAILQRRMEVDRSSLNPGFKRKLVNDRKDTNAEQFTLPLNNMRDRIERKLNMQKRWAEQSPPTLLRRYIAITDPDPSLQRNVASIRSMRLPIVLLQMHIRRQVAADPIGMEEVAKALHPEEEWKRLMGVMEYNGHSQERLNEYVDILFARTDEERCHLFLVDSSVKPGFIFSYVSRLSSRIRQVSTLDGLLEYFRRRLKTTAEKKRITDVRLYIEGRARTQMQKFAPKEVMEHMERLAFHCRRIEPRRLIVLAEIMAEFIVELGANSHGASEITPATEPTAEAYHAQCRFFNDSLRTIASRMGSGAEHKAIPYAYIWAAQHILLAMSDSLPQPLSVDRNGFEAIRAVLAGMPKNMDERHAASRHSESWPPYLVPADGIDEAMEAEESWSRVVRAGMMMQEAGFPKQEVDEVIDILYGLAPDGSPTIQQRVQINTARKVSAWAASIRATRNAHEAWQRFNNPPEPGMKPGVLEYTAMFQRLYAREADPRHGTLPGDNHLNYLTNEDKNLTELEKLRLQPPTPGELYSMMVEDDIRPDEQCLRILVSNAENVAAGHRYLEDGSTARKNYHALTMAFPSTNQLRKIPLPLFSAYMELLSKIPNLGGKNLIRAIRLAERRLSGNNANWSSYVWAPILKQLAQHHGRLQLTLEAQLRLWLYVVDHIDVDKSMNLVIVNELAKTLRKILRREVEKLAETLPTDKADSNSFALHYEAQAIEAGKNTKYIRNVPEHSALSMFEIVGERLMGLFYSVVLKEKEGSRPADSLHVSHADMMRARRDPVMPSVAHNLMLALAFAGEVRAMSDMMKWLIREWSLPELQEEIQNMGELPQDLDMIETLCAFRAFAEPLIRRRKVKQVFEGVMENRIWEWPDDTVVDKYIESHGNGVKELRDVSTWARERFLHYRNNKITDVHDLNIDWIVTEHKTSKEQRDAVNDLRRRVFSEDADEMIEEEEEEEEEREESSSPGQVA</sequence>
<dbReference type="SUPFAM" id="SSF46579">
    <property type="entry name" value="Prefoldin"/>
    <property type="match status" value="1"/>
</dbReference>
<comment type="subunit">
    <text evidence="2">Heterohexamer of two PFD-alpha type and four PFD-beta type subunits.</text>
</comment>
<dbReference type="RefSeq" id="XP_031018727.1">
    <property type="nucleotide sequence ID" value="XM_031157185.1"/>
</dbReference>
<feature type="compositionally biased region" description="Basic and acidic residues" evidence="5">
    <location>
        <begin position="1"/>
        <end position="10"/>
    </location>
</feature>
<evidence type="ECO:0000256" key="1">
    <source>
        <dbReference type="ARBA" id="ARBA00010048"/>
    </source>
</evidence>
<accession>A0A366S625</accession>
<keyword evidence="4" id="KW-0175">Coiled coil</keyword>
<dbReference type="GO" id="GO:0015631">
    <property type="term" value="F:tubulin binding"/>
    <property type="evidence" value="ECO:0007669"/>
    <property type="project" value="TreeGrafter"/>
</dbReference>
<evidence type="ECO:0000313" key="6">
    <source>
        <dbReference type="EMBL" id="RBR24136.1"/>
    </source>
</evidence>
<dbReference type="GO" id="GO:0016272">
    <property type="term" value="C:prefoldin complex"/>
    <property type="evidence" value="ECO:0007669"/>
    <property type="project" value="InterPro"/>
</dbReference>
<dbReference type="GO" id="GO:0006457">
    <property type="term" value="P:protein folding"/>
    <property type="evidence" value="ECO:0007669"/>
    <property type="project" value="InterPro"/>
</dbReference>
<dbReference type="FunFam" id="1.10.287.370:FF:000001">
    <property type="entry name" value="Prefoldin subunit 3"/>
    <property type="match status" value="1"/>
</dbReference>
<dbReference type="InterPro" id="IPR016655">
    <property type="entry name" value="PFD3"/>
</dbReference>
<dbReference type="Proteomes" id="UP000253153">
    <property type="component" value="Unassembled WGS sequence"/>
</dbReference>
<feature type="region of interest" description="Disordered" evidence="5">
    <location>
        <begin position="1202"/>
        <end position="1228"/>
    </location>
</feature>
<dbReference type="CDD" id="cd23156">
    <property type="entry name" value="Prefoldin_3"/>
    <property type="match status" value="1"/>
</dbReference>
<dbReference type="GO" id="GO:0007017">
    <property type="term" value="P:microtubule-based process"/>
    <property type="evidence" value="ECO:0007669"/>
    <property type="project" value="TreeGrafter"/>
</dbReference>
<feature type="compositionally biased region" description="Acidic residues" evidence="5">
    <location>
        <begin position="1202"/>
        <end position="1219"/>
    </location>
</feature>
<feature type="region of interest" description="Disordered" evidence="5">
    <location>
        <begin position="1"/>
        <end position="23"/>
    </location>
</feature>
<feature type="coiled-coil region" evidence="4">
    <location>
        <begin position="153"/>
        <end position="180"/>
    </location>
</feature>
<dbReference type="PANTHER" id="PTHR12409">
    <property type="entry name" value="PREFOLDIN SUBUNIT 3"/>
    <property type="match status" value="1"/>
</dbReference>